<evidence type="ECO:0000313" key="17">
    <source>
        <dbReference type="RefSeq" id="XP_014676589.1"/>
    </source>
</evidence>
<evidence type="ECO:0000256" key="7">
    <source>
        <dbReference type="ARBA" id="ARBA00022833"/>
    </source>
</evidence>
<keyword evidence="7" id="KW-0862">Zinc</keyword>
<dbReference type="SMART" id="SM00464">
    <property type="entry name" value="LON"/>
    <property type="match status" value="1"/>
</dbReference>
<evidence type="ECO:0000259" key="15">
    <source>
        <dbReference type="PROSITE" id="PS51788"/>
    </source>
</evidence>
<evidence type="ECO:0000256" key="5">
    <source>
        <dbReference type="ARBA" id="ARBA00022723"/>
    </source>
</evidence>
<feature type="region of interest" description="Disordered" evidence="13">
    <location>
        <begin position="1"/>
        <end position="40"/>
    </location>
</feature>
<keyword evidence="8" id="KW-0832">Ubl conjugation</keyword>
<evidence type="ECO:0000256" key="13">
    <source>
        <dbReference type="SAM" id="MobiDB-lite"/>
    </source>
</evidence>
<keyword evidence="6" id="KW-0833">Ubl conjugation pathway</keyword>
<dbReference type="CDD" id="cd15777">
    <property type="entry name" value="CRBN_C_like"/>
    <property type="match status" value="1"/>
</dbReference>
<comment type="pathway">
    <text evidence="2">Protein modification; protein ubiquitination.</text>
</comment>
<dbReference type="RefSeq" id="XP_014676589.1">
    <property type="nucleotide sequence ID" value="XM_014821103.1"/>
</dbReference>
<evidence type="ECO:0000256" key="3">
    <source>
        <dbReference type="ARBA" id="ARBA00005293"/>
    </source>
</evidence>
<dbReference type="Gene3D" id="2.30.130.40">
    <property type="entry name" value="LON domain-like"/>
    <property type="match status" value="1"/>
</dbReference>
<evidence type="ECO:0000256" key="2">
    <source>
        <dbReference type="ARBA" id="ARBA00004906"/>
    </source>
</evidence>
<evidence type="ECO:0000313" key="16">
    <source>
        <dbReference type="Proteomes" id="UP000695022"/>
    </source>
</evidence>
<keyword evidence="9" id="KW-0539">Nucleus</keyword>
<evidence type="ECO:0000256" key="9">
    <source>
        <dbReference type="ARBA" id="ARBA00023242"/>
    </source>
</evidence>
<dbReference type="InterPro" id="IPR003111">
    <property type="entry name" value="Lon_prtase_N"/>
</dbReference>
<evidence type="ECO:0000256" key="4">
    <source>
        <dbReference type="ARBA" id="ARBA00014394"/>
    </source>
</evidence>
<proteinExistence type="inferred from homology"/>
<protein>
    <recommendedName>
        <fullName evidence="4">Protein cereblon</fullName>
    </recommendedName>
    <alternativeName>
        <fullName evidence="10">Protein ohgata</fullName>
    </alternativeName>
</protein>
<evidence type="ECO:0000256" key="1">
    <source>
        <dbReference type="ARBA" id="ARBA00004123"/>
    </source>
</evidence>
<evidence type="ECO:0000256" key="12">
    <source>
        <dbReference type="ARBA" id="ARBA00046796"/>
    </source>
</evidence>
<dbReference type="PROSITE" id="PS51787">
    <property type="entry name" value="LON_N"/>
    <property type="match status" value="1"/>
</dbReference>
<comment type="subunit">
    <text evidence="12">Likely a component of a DCX (DDB1-CUL4-X-box) protein ligase complex. May interact with pic/DDB1.</text>
</comment>
<dbReference type="InterPro" id="IPR034750">
    <property type="entry name" value="CULT"/>
</dbReference>
<accession>A0ABM1EWL8</accession>
<evidence type="ECO:0000256" key="10">
    <source>
        <dbReference type="ARBA" id="ARBA00030079"/>
    </source>
</evidence>
<dbReference type="InterPro" id="IPR015947">
    <property type="entry name" value="PUA-like_sf"/>
</dbReference>
<dbReference type="PANTHER" id="PTHR46732:SF8">
    <property type="entry name" value="ATP-DEPENDENT PROTEASE LA (LON) DOMAIN PROTEIN"/>
    <property type="match status" value="1"/>
</dbReference>
<dbReference type="Proteomes" id="UP000695022">
    <property type="component" value="Unplaced"/>
</dbReference>
<keyword evidence="16" id="KW-1185">Reference proteome</keyword>
<dbReference type="Gene3D" id="2.170.150.20">
    <property type="entry name" value="Peptide methionine sulfoxide reductase"/>
    <property type="match status" value="1"/>
</dbReference>
<feature type="domain" description="Lon N-terminal" evidence="14">
    <location>
        <begin position="86"/>
        <end position="333"/>
    </location>
</feature>
<comment type="similarity">
    <text evidence="3">Belongs to the CRBN family.</text>
</comment>
<dbReference type="SUPFAM" id="SSF88697">
    <property type="entry name" value="PUA domain-like"/>
    <property type="match status" value="1"/>
</dbReference>
<dbReference type="Pfam" id="PF02190">
    <property type="entry name" value="LON_substr_bdg"/>
    <property type="match status" value="1"/>
</dbReference>
<feature type="domain" description="CULT" evidence="15">
    <location>
        <begin position="332"/>
        <end position="441"/>
    </location>
</feature>
<dbReference type="GeneID" id="106816479"/>
<gene>
    <name evidence="17" type="primary">LOC106816479</name>
</gene>
<evidence type="ECO:0000256" key="11">
    <source>
        <dbReference type="ARBA" id="ARBA00046075"/>
    </source>
</evidence>
<keyword evidence="5" id="KW-0479">Metal-binding</keyword>
<comment type="subcellular location">
    <subcellularLocation>
        <location evidence="1">Nucleus</location>
    </subcellularLocation>
</comment>
<dbReference type="PANTHER" id="PTHR46732">
    <property type="entry name" value="ATP-DEPENDENT PROTEASE LA (LON) DOMAIN PROTEIN"/>
    <property type="match status" value="1"/>
</dbReference>
<reference evidence="17" key="1">
    <citation type="submission" date="2025-08" db="UniProtKB">
        <authorList>
            <consortium name="RefSeq"/>
        </authorList>
    </citation>
    <scope>IDENTIFICATION</scope>
</reference>
<dbReference type="InterPro" id="IPR004910">
    <property type="entry name" value="Yippee/Mis18/Cereblon"/>
</dbReference>
<evidence type="ECO:0000256" key="6">
    <source>
        <dbReference type="ARBA" id="ARBA00022786"/>
    </source>
</evidence>
<evidence type="ECO:0000259" key="14">
    <source>
        <dbReference type="PROSITE" id="PS51787"/>
    </source>
</evidence>
<dbReference type="Gene3D" id="1.20.58.1480">
    <property type="match status" value="1"/>
</dbReference>
<sequence>MAGDDMRMMLLNDEDPSGMHYSERTDEDEEAVAPPGDVAAATKSDPPTIINITYDMNLPMTHSYLGDDLEEVSGRAILEEDTCVNVLLMSMPDVILVPGQILPLKLFQHRLVSLMKHIIMQRDKIFGMVAYSAAMPVHASVGTLAEVYSYKEDADTLFETLCVKAMGRQRFRIQETWRQADGNILAKVRILPEITLPDFLEGARPDSWRKFNIAPLRAGSKARMSWSEGDGFYLQLKSTYRKYDRLASAILTSWPRWVYKQYDTNHLVAAIKKELRSWNEMINVDNLPIDPAMLSYWVTANLPLEDATRLEMLTINSAVQRLRALLAILLKCSVLRCSECRADIAGKRDVFSMSLGGPMAAYVNPGGHVHEMITVIAARNLHLVGGPSTENSWFPGYAWTILNCRGCHQHMGWKFTDVSGDRRLEPHQFWGLCRGSLVPGLSRPGNADNDDADDNDGVVYVM</sequence>
<evidence type="ECO:0000256" key="8">
    <source>
        <dbReference type="ARBA" id="ARBA00022843"/>
    </source>
</evidence>
<dbReference type="InterPro" id="IPR046336">
    <property type="entry name" value="Lon_prtase_N_sf"/>
</dbReference>
<organism evidence="16 17">
    <name type="scientific">Priapulus caudatus</name>
    <name type="common">Priapulid worm</name>
    <dbReference type="NCBI Taxonomy" id="37621"/>
    <lineage>
        <taxon>Eukaryota</taxon>
        <taxon>Metazoa</taxon>
        <taxon>Ecdysozoa</taxon>
        <taxon>Scalidophora</taxon>
        <taxon>Priapulida</taxon>
        <taxon>Priapulimorpha</taxon>
        <taxon>Priapulimorphida</taxon>
        <taxon>Priapulidae</taxon>
        <taxon>Priapulus</taxon>
    </lineage>
</organism>
<dbReference type="Pfam" id="PF03226">
    <property type="entry name" value="Yippee-Mis18"/>
    <property type="match status" value="1"/>
</dbReference>
<comment type="function">
    <text evidence="11">Substrate recognition component of a DCX (DDB1-CUL4-X-box) E3 protein ligase complex that mediates the ubiquitination and subsequent proteasomal degradation of target proteins. Has an essential role in mediating growth by negatively regulating insulin signaling. It also has a role in maintaining presynaptic function in the neuromuscular junction synapses of third-instar larvae.</text>
</comment>
<name>A0ABM1EWL8_PRICU</name>
<dbReference type="PROSITE" id="PS51788">
    <property type="entry name" value="CULT"/>
    <property type="match status" value="1"/>
</dbReference>